<dbReference type="VEuPathDB" id="CryptoDB:cubi_01275"/>
<dbReference type="Gene3D" id="1.25.10.10">
    <property type="entry name" value="Leucine-rich Repeat Variant"/>
    <property type="match status" value="1"/>
</dbReference>
<dbReference type="AlphaFoldDB" id="A0A1J4MFP6"/>
<dbReference type="InterPro" id="IPR011989">
    <property type="entry name" value="ARM-like"/>
</dbReference>
<dbReference type="PANTHER" id="PTHR10257:SF3">
    <property type="entry name" value="SERINE_THREONINE-PROTEIN PHOSPHATASE 2A 56 KDA REGULATORY SUBUNIT GAMMA ISOFORM"/>
    <property type="match status" value="1"/>
</dbReference>
<name>A0A1J4MFP6_9CRYT</name>
<organism evidence="2 3">
    <name type="scientific">Cryptosporidium ubiquitum</name>
    <dbReference type="NCBI Taxonomy" id="857276"/>
    <lineage>
        <taxon>Eukaryota</taxon>
        <taxon>Sar</taxon>
        <taxon>Alveolata</taxon>
        <taxon>Apicomplexa</taxon>
        <taxon>Conoidasida</taxon>
        <taxon>Coccidia</taxon>
        <taxon>Eucoccidiorida</taxon>
        <taxon>Eimeriorina</taxon>
        <taxon>Cryptosporidiidae</taxon>
        <taxon>Cryptosporidium</taxon>
    </lineage>
</organism>
<dbReference type="FunFam" id="1.25.10.10:FF:000331">
    <property type="entry name" value="Phosphoprotein phosphatase, putative"/>
    <property type="match status" value="1"/>
</dbReference>
<gene>
    <name evidence="2" type="ORF">cubi_01275</name>
</gene>
<dbReference type="InterPro" id="IPR016024">
    <property type="entry name" value="ARM-type_fold"/>
</dbReference>
<evidence type="ECO:0000313" key="2">
    <source>
        <dbReference type="EMBL" id="OII71661.1"/>
    </source>
</evidence>
<sequence length="695" mass="79487">MNRVFQSLRRRVSSSETSNSQNSTDNNNINDNDNNSNNSQGAKNKQDSKNVKNIKQSNTSNTSSSSTQNTGSNNTYDDLNLSKNDETQVKSSPTTDSHLITNCSSSNVNTFLNTDLDDHLKLKVSSNSKYNNSSRNFEINKSESVNFDVNISFPPIEFIKNEKFAFLQAFCIDHEDESNRSSDEESNTNKKFNQEVADINSDFGNHSDIESNYLSNSNLLLPTGLIETSHGISLTDDPFSALPLLQNIKSPDDILLLIKKKLIACCITFNFTNNSYSNLKEKKRETLLELVEYINNNDQIFQEEIIPDVLLMITSNIFRPFNQCHANLNTGNSFLQSNNASGNTSNISIHSSNNSTNNGSSLNGSVGNSISESKDDEQLLEPSWPHLLVIYEFFLRFVISPQFSTKVAKKYIDNTFILKLIDLFQSFDPRERDYLKTILHRIYGKIMPRRSCIRKSMKHIFLRVIIDGEPYNGIAELLEIFVSIVNGFTIPLKEEHKIFLETALIPLHKAKYISSFHQQLIYCLIQYIEKDTKLSVPIIEGVLKYWPITNSSKQILFLNELEELLEITPTNYIEPILIPIFERLASCIQSPHFHVAERVLYLWNNDIIVNLINEYKYEIYPVLIKALSCNGKKLHWNPTVHGLSFVVNKVLSDTDPELFSQIIEQFNDDSANVEIQKKEREEYWKYIIELAESMD</sequence>
<dbReference type="GeneID" id="39978066"/>
<dbReference type="Proteomes" id="UP000186176">
    <property type="component" value="Unassembled WGS sequence"/>
</dbReference>
<evidence type="ECO:0000313" key="3">
    <source>
        <dbReference type="Proteomes" id="UP000186176"/>
    </source>
</evidence>
<dbReference type="OrthoDB" id="10264446at2759"/>
<dbReference type="GO" id="GO:0007165">
    <property type="term" value="P:signal transduction"/>
    <property type="evidence" value="ECO:0007669"/>
    <property type="project" value="InterPro"/>
</dbReference>
<accession>A0A1J4MFP6</accession>
<dbReference type="PANTHER" id="PTHR10257">
    <property type="entry name" value="SERINE/THREONINE PROTEIN PHOSPHATASE 2A PP2A REGULATORY SUBUNIT B"/>
    <property type="match status" value="1"/>
</dbReference>
<dbReference type="GO" id="GO:0019888">
    <property type="term" value="F:protein phosphatase regulator activity"/>
    <property type="evidence" value="ECO:0007669"/>
    <property type="project" value="InterPro"/>
</dbReference>
<dbReference type="RefSeq" id="XP_028873280.1">
    <property type="nucleotide sequence ID" value="XM_029018287.1"/>
</dbReference>
<evidence type="ECO:0000256" key="1">
    <source>
        <dbReference type="SAM" id="MobiDB-lite"/>
    </source>
</evidence>
<feature type="compositionally biased region" description="Low complexity" evidence="1">
    <location>
        <begin position="14"/>
        <end position="39"/>
    </location>
</feature>
<keyword evidence="3" id="KW-1185">Reference proteome</keyword>
<dbReference type="GO" id="GO:0000159">
    <property type="term" value="C:protein phosphatase type 2A complex"/>
    <property type="evidence" value="ECO:0007669"/>
    <property type="project" value="InterPro"/>
</dbReference>
<dbReference type="Pfam" id="PF01603">
    <property type="entry name" value="B56"/>
    <property type="match status" value="1"/>
</dbReference>
<protein>
    <submittedName>
        <fullName evidence="2">Protein phosphatase 2A regulatory B subunit</fullName>
    </submittedName>
</protein>
<dbReference type="InterPro" id="IPR002554">
    <property type="entry name" value="PP2A_B56"/>
</dbReference>
<dbReference type="EMBL" id="LRBP01000028">
    <property type="protein sequence ID" value="OII71661.1"/>
    <property type="molecule type" value="Genomic_DNA"/>
</dbReference>
<feature type="compositionally biased region" description="Low complexity" evidence="1">
    <location>
        <begin position="56"/>
        <end position="75"/>
    </location>
</feature>
<comment type="caution">
    <text evidence="2">The sequence shown here is derived from an EMBL/GenBank/DDBJ whole genome shotgun (WGS) entry which is preliminary data.</text>
</comment>
<feature type="region of interest" description="Disordered" evidence="1">
    <location>
        <begin position="1"/>
        <end position="81"/>
    </location>
</feature>
<feature type="region of interest" description="Disordered" evidence="1">
    <location>
        <begin position="345"/>
        <end position="370"/>
    </location>
</feature>
<dbReference type="SUPFAM" id="SSF48371">
    <property type="entry name" value="ARM repeat"/>
    <property type="match status" value="2"/>
</dbReference>
<proteinExistence type="predicted"/>
<reference evidence="2 3" key="1">
    <citation type="submission" date="2016-10" db="EMBL/GenBank/DDBJ databases">
        <title>Reductive evolution of mitochondrial metabolism and differential evolution of invasion-related proteins in Cryptosporidium.</title>
        <authorList>
            <person name="Liu S."/>
            <person name="Roellig D.M."/>
            <person name="Guo Y."/>
            <person name="Li N."/>
            <person name="Frace M.A."/>
            <person name="Tang K."/>
            <person name="Zhang L."/>
            <person name="Feng Y."/>
            <person name="Xiao L."/>
        </authorList>
    </citation>
    <scope>NUCLEOTIDE SEQUENCE [LARGE SCALE GENOMIC DNA]</scope>
    <source>
        <strain evidence="2">39726</strain>
    </source>
</reference>